<dbReference type="CDD" id="cd17328">
    <property type="entry name" value="MFS_spinster_like"/>
    <property type="match status" value="1"/>
</dbReference>
<dbReference type="InterPro" id="IPR044770">
    <property type="entry name" value="MFS_spinster-like"/>
</dbReference>
<dbReference type="PROSITE" id="PS50850">
    <property type="entry name" value="MFS"/>
    <property type="match status" value="1"/>
</dbReference>
<protein>
    <recommendedName>
        <fullName evidence="8">Major facilitator superfamily (MFS) profile domain-containing protein</fullName>
    </recommendedName>
</protein>
<dbReference type="GO" id="GO:0016020">
    <property type="term" value="C:membrane"/>
    <property type="evidence" value="ECO:0007669"/>
    <property type="project" value="UniProtKB-SubCell"/>
</dbReference>
<evidence type="ECO:0000313" key="10">
    <source>
        <dbReference type="Proteomes" id="UP001154078"/>
    </source>
</evidence>
<dbReference type="SUPFAM" id="SSF103473">
    <property type="entry name" value="MFS general substrate transporter"/>
    <property type="match status" value="1"/>
</dbReference>
<feature type="transmembrane region" description="Helical" evidence="7">
    <location>
        <begin position="59"/>
        <end position="79"/>
    </location>
</feature>
<feature type="transmembrane region" description="Helical" evidence="7">
    <location>
        <begin position="411"/>
        <end position="430"/>
    </location>
</feature>
<organism evidence="9 10">
    <name type="scientific">Brassicogethes aeneus</name>
    <name type="common">Rape pollen beetle</name>
    <name type="synonym">Meligethes aeneus</name>
    <dbReference type="NCBI Taxonomy" id="1431903"/>
    <lineage>
        <taxon>Eukaryota</taxon>
        <taxon>Metazoa</taxon>
        <taxon>Ecdysozoa</taxon>
        <taxon>Arthropoda</taxon>
        <taxon>Hexapoda</taxon>
        <taxon>Insecta</taxon>
        <taxon>Pterygota</taxon>
        <taxon>Neoptera</taxon>
        <taxon>Endopterygota</taxon>
        <taxon>Coleoptera</taxon>
        <taxon>Polyphaga</taxon>
        <taxon>Cucujiformia</taxon>
        <taxon>Nitidulidae</taxon>
        <taxon>Meligethinae</taxon>
        <taxon>Brassicogethes</taxon>
    </lineage>
</organism>
<dbReference type="PANTHER" id="PTHR23505:SF79">
    <property type="entry name" value="PROTEIN SPINSTER"/>
    <property type="match status" value="1"/>
</dbReference>
<comment type="similarity">
    <text evidence="6">Belongs to the major facilitator superfamily. Spinster (TC 2.A.1.49) family.</text>
</comment>
<evidence type="ECO:0000256" key="4">
    <source>
        <dbReference type="ARBA" id="ARBA00022989"/>
    </source>
</evidence>
<proteinExistence type="inferred from homology"/>
<dbReference type="OrthoDB" id="6770063at2759"/>
<feature type="transmembrane region" description="Helical" evidence="7">
    <location>
        <begin position="268"/>
        <end position="289"/>
    </location>
</feature>
<dbReference type="EMBL" id="OV121140">
    <property type="protein sequence ID" value="CAH0563337.1"/>
    <property type="molecule type" value="Genomic_DNA"/>
</dbReference>
<dbReference type="InterPro" id="IPR036259">
    <property type="entry name" value="MFS_trans_sf"/>
</dbReference>
<feature type="transmembrane region" description="Helical" evidence="7">
    <location>
        <begin position="375"/>
        <end position="399"/>
    </location>
</feature>
<dbReference type="GO" id="GO:0022857">
    <property type="term" value="F:transmembrane transporter activity"/>
    <property type="evidence" value="ECO:0007669"/>
    <property type="project" value="InterPro"/>
</dbReference>
<name>A0A9P0BI48_BRAAE</name>
<feature type="transmembrane region" description="Helical" evidence="7">
    <location>
        <begin position="450"/>
        <end position="474"/>
    </location>
</feature>
<feature type="transmembrane region" description="Helical" evidence="7">
    <location>
        <begin position="185"/>
        <end position="204"/>
    </location>
</feature>
<feature type="transmembrane region" description="Helical" evidence="7">
    <location>
        <begin position="344"/>
        <end position="363"/>
    </location>
</feature>
<keyword evidence="5 7" id="KW-0472">Membrane</keyword>
<evidence type="ECO:0000256" key="7">
    <source>
        <dbReference type="SAM" id="Phobius"/>
    </source>
</evidence>
<dbReference type="Proteomes" id="UP001154078">
    <property type="component" value="Chromosome 9"/>
</dbReference>
<feature type="transmembrane region" description="Helical" evidence="7">
    <location>
        <begin position="152"/>
        <end position="173"/>
    </location>
</feature>
<feature type="transmembrane region" description="Helical" evidence="7">
    <location>
        <begin position="126"/>
        <end position="146"/>
    </location>
</feature>
<evidence type="ECO:0000256" key="1">
    <source>
        <dbReference type="ARBA" id="ARBA00004141"/>
    </source>
</evidence>
<dbReference type="InterPro" id="IPR011701">
    <property type="entry name" value="MFS"/>
</dbReference>
<comment type="subcellular location">
    <subcellularLocation>
        <location evidence="1">Membrane</location>
        <topology evidence="1">Multi-pass membrane protein</topology>
    </subcellularLocation>
</comment>
<dbReference type="PANTHER" id="PTHR23505">
    <property type="entry name" value="SPINSTER"/>
    <property type="match status" value="1"/>
</dbReference>
<feature type="transmembrane region" description="Helical" evidence="7">
    <location>
        <begin position="99"/>
        <end position="119"/>
    </location>
</feature>
<sequence length="499" mass="55100">MPSEKIEKGSQLVLKQFKTMDTDIITQNNSSAELVRPDTNDEGDNSAPERLRDVKLKDWVAVAILCFINLINYMDRFTLAGILKDIQDSYHIQNGKAGLLQTAFILSYMIFAPIFGYLGDRYSRRWIMAAGVFLWSMTTLCGSYMGNFYWFLFFRALVGIGEASYSTIAPTIISDLFINDVRSKMLAVFYFAIPVGSGLGYIVGSETAQLAGSWHWALRVTPALGIVAVLLIIFVLEDPERGHSEGSGHMETTPWLEDIKVIVQNKSFMLSTAGFTCVSFVAGALAWWGPKFIEMGINLHHKSQGDDDASYKFGLVSMISGVIGVPLGSAIAQRMRPTVEKIDAYICALGVLVSGPLVFLALISARHSSVLCYALIFAAQLSLNLIWAVVADMLLYVVLPTRRSTAEGFQLLVAHALGDAGSPYLIGTLSEAFQKHMAPAEDTEFRSLQYALFSTCFVEILGGIFFLFTALYVVQDKRKVDKTLQEAMQPSLPPFDDPQ</sequence>
<evidence type="ECO:0000259" key="8">
    <source>
        <dbReference type="PROSITE" id="PS50850"/>
    </source>
</evidence>
<dbReference type="Pfam" id="PF07690">
    <property type="entry name" value="MFS_1"/>
    <property type="match status" value="1"/>
</dbReference>
<dbReference type="AlphaFoldDB" id="A0A9P0BI48"/>
<accession>A0A9P0BI48</accession>
<feature type="transmembrane region" description="Helical" evidence="7">
    <location>
        <begin position="309"/>
        <end position="332"/>
    </location>
</feature>
<reference evidence="9" key="1">
    <citation type="submission" date="2021-12" db="EMBL/GenBank/DDBJ databases">
        <authorList>
            <person name="King R."/>
        </authorList>
    </citation>
    <scope>NUCLEOTIDE SEQUENCE</scope>
</reference>
<keyword evidence="4 7" id="KW-1133">Transmembrane helix</keyword>
<dbReference type="InterPro" id="IPR020846">
    <property type="entry name" value="MFS_dom"/>
</dbReference>
<evidence type="ECO:0000256" key="6">
    <source>
        <dbReference type="ARBA" id="ARBA00024338"/>
    </source>
</evidence>
<evidence type="ECO:0000313" key="9">
    <source>
        <dbReference type="EMBL" id="CAH0563337.1"/>
    </source>
</evidence>
<gene>
    <name evidence="9" type="ORF">MELIAE_LOCUS12187</name>
</gene>
<evidence type="ECO:0000256" key="2">
    <source>
        <dbReference type="ARBA" id="ARBA00022448"/>
    </source>
</evidence>
<keyword evidence="2" id="KW-0813">Transport</keyword>
<feature type="transmembrane region" description="Helical" evidence="7">
    <location>
        <begin position="216"/>
        <end position="236"/>
    </location>
</feature>
<evidence type="ECO:0000256" key="3">
    <source>
        <dbReference type="ARBA" id="ARBA00022692"/>
    </source>
</evidence>
<evidence type="ECO:0000256" key="5">
    <source>
        <dbReference type="ARBA" id="ARBA00023136"/>
    </source>
</evidence>
<keyword evidence="10" id="KW-1185">Reference proteome</keyword>
<dbReference type="Gene3D" id="1.20.1250.20">
    <property type="entry name" value="MFS general substrate transporter like domains"/>
    <property type="match status" value="1"/>
</dbReference>
<feature type="domain" description="Major facilitator superfamily (MFS) profile" evidence="8">
    <location>
        <begin position="61"/>
        <end position="474"/>
    </location>
</feature>
<keyword evidence="3 7" id="KW-0812">Transmembrane</keyword>